<sequence>MQIPPNLPESFAHSGPVVPHLPTFAVVSVSVTDVASSRAVLGICGPRSSCRLW</sequence>
<accession>A0A4X1TA76</accession>
<dbReference type="Ensembl" id="ENSSSCT00070014789.1">
    <property type="protein sequence ID" value="ENSSSCP00070012222.1"/>
    <property type="gene ID" value="ENSSSCG00070007668.1"/>
</dbReference>
<organism evidence="1 2">
    <name type="scientific">Sus scrofa</name>
    <name type="common">Pig</name>
    <dbReference type="NCBI Taxonomy" id="9823"/>
    <lineage>
        <taxon>Eukaryota</taxon>
        <taxon>Metazoa</taxon>
        <taxon>Chordata</taxon>
        <taxon>Craniata</taxon>
        <taxon>Vertebrata</taxon>
        <taxon>Euteleostomi</taxon>
        <taxon>Mammalia</taxon>
        <taxon>Eutheria</taxon>
        <taxon>Laurasiatheria</taxon>
        <taxon>Artiodactyla</taxon>
        <taxon>Suina</taxon>
        <taxon>Suidae</taxon>
        <taxon>Sus</taxon>
    </lineage>
</organism>
<name>A0A4X1TA76_PIG</name>
<proteinExistence type="predicted"/>
<dbReference type="Proteomes" id="UP000314985">
    <property type="component" value="Unassembled WGS sequence"/>
</dbReference>
<evidence type="ECO:0000313" key="2">
    <source>
        <dbReference type="Proteomes" id="UP000314985"/>
    </source>
</evidence>
<protein>
    <submittedName>
        <fullName evidence="1">Uncharacterized protein</fullName>
    </submittedName>
</protein>
<dbReference type="AlphaFoldDB" id="A0A4X1TA76"/>
<evidence type="ECO:0000313" key="1">
    <source>
        <dbReference type="Ensembl" id="ENSSSCP00070012222.1"/>
    </source>
</evidence>
<reference evidence="1" key="2">
    <citation type="submission" date="2025-08" db="UniProtKB">
        <authorList>
            <consortium name="Ensembl"/>
        </authorList>
    </citation>
    <scope>IDENTIFICATION</scope>
</reference>
<reference evidence="2" key="1">
    <citation type="submission" date="2017-08" db="EMBL/GenBank/DDBJ databases">
        <title>USMARCv1.0.</title>
        <authorList>
            <person name="Hannum G.I."/>
            <person name="Koren S."/>
            <person name="Schroeder S.G."/>
            <person name="Chin S.C."/>
            <person name="Nonneman D.J."/>
            <person name="Becker S.A."/>
            <person name="Rosen B.D."/>
            <person name="Bickhart D.M."/>
            <person name="Putnam N.H."/>
            <person name="Green R.E."/>
            <person name="Tuggle C.K."/>
            <person name="Liu H."/>
            <person name="Rohrer G.A."/>
            <person name="Warr A."/>
            <person name="Hall R."/>
            <person name="Kim K."/>
            <person name="Hume D.A."/>
            <person name="Talbot R."/>
            <person name="Chow W."/>
            <person name="Howe K."/>
            <person name="Schwartz A.S."/>
            <person name="Watson M."/>
            <person name="Archibald A.L."/>
            <person name="Phillippy A.M."/>
            <person name="Smith T.P.L."/>
        </authorList>
    </citation>
    <scope>NUCLEOTIDE SEQUENCE [LARGE SCALE GENOMIC DNA]</scope>
</reference>